<feature type="compositionally biased region" description="Polar residues" evidence="8">
    <location>
        <begin position="1301"/>
        <end position="1311"/>
    </location>
</feature>
<reference evidence="10 11" key="1">
    <citation type="journal article" date="2018" name="BMC Genomics">
        <title>Genomic evidence for intraspecific hybridization in a clonal and extremely halotolerant yeast.</title>
        <authorList>
            <person name="Gostincar C."/>
            <person name="Stajich J.E."/>
            <person name="Zupancic J."/>
            <person name="Zalar P."/>
            <person name="Gunde-Cimerman N."/>
        </authorList>
    </citation>
    <scope>NUCLEOTIDE SEQUENCE [LARGE SCALE GENOMIC DNA]</scope>
    <source>
        <strain evidence="10 11">EXF-562</strain>
    </source>
</reference>
<dbReference type="InterPro" id="IPR002740">
    <property type="entry name" value="EVE_domain"/>
</dbReference>
<dbReference type="SUPFAM" id="SSF52113">
    <property type="entry name" value="BRCT domain"/>
    <property type="match status" value="1"/>
</dbReference>
<dbReference type="SUPFAM" id="SSF88697">
    <property type="entry name" value="PUA domain-like"/>
    <property type="match status" value="1"/>
</dbReference>
<keyword evidence="6" id="KW-0539">Nucleus</keyword>
<dbReference type="InterPro" id="IPR040227">
    <property type="entry name" value="Nibrin-rel"/>
</dbReference>
<comment type="subcellular location">
    <subcellularLocation>
        <location evidence="2">Chromosome</location>
    </subcellularLocation>
    <subcellularLocation>
        <location evidence="1">Nucleus</location>
    </subcellularLocation>
</comment>
<dbReference type="Gene3D" id="2.60.200.20">
    <property type="match status" value="1"/>
</dbReference>
<dbReference type="GO" id="GO:0030870">
    <property type="term" value="C:Mre11 complex"/>
    <property type="evidence" value="ECO:0007669"/>
    <property type="project" value="InterPro"/>
</dbReference>
<dbReference type="VEuPathDB" id="FungiDB:BTJ68_12627"/>
<dbReference type="PRINTS" id="PR00929">
    <property type="entry name" value="ATHOOK"/>
</dbReference>
<evidence type="ECO:0000256" key="1">
    <source>
        <dbReference type="ARBA" id="ARBA00004123"/>
    </source>
</evidence>
<dbReference type="VEuPathDB" id="FungiDB:BTJ68_07831"/>
<feature type="compositionally biased region" description="Basic and acidic residues" evidence="8">
    <location>
        <begin position="108"/>
        <end position="128"/>
    </location>
</feature>
<dbReference type="EMBL" id="QWIS01000072">
    <property type="protein sequence ID" value="RMZ09593.1"/>
    <property type="molecule type" value="Genomic_DNA"/>
</dbReference>
<dbReference type="GO" id="GO:0000724">
    <property type="term" value="P:double-strand break repair via homologous recombination"/>
    <property type="evidence" value="ECO:0007669"/>
    <property type="project" value="TreeGrafter"/>
</dbReference>
<feature type="compositionally biased region" description="Basic and acidic residues" evidence="8">
    <location>
        <begin position="198"/>
        <end position="224"/>
    </location>
</feature>
<evidence type="ECO:0000256" key="4">
    <source>
        <dbReference type="ARBA" id="ARBA00022763"/>
    </source>
</evidence>
<proteinExistence type="inferred from homology"/>
<dbReference type="InterPro" id="IPR015947">
    <property type="entry name" value="PUA-like_sf"/>
</dbReference>
<feature type="compositionally biased region" description="Low complexity" evidence="8">
    <location>
        <begin position="36"/>
        <end position="48"/>
    </location>
</feature>
<feature type="region of interest" description="Disordered" evidence="8">
    <location>
        <begin position="1"/>
        <end position="313"/>
    </location>
</feature>
<dbReference type="Gene3D" id="3.40.50.10980">
    <property type="entry name" value="Nibrin, BRCT2 domain"/>
    <property type="match status" value="1"/>
</dbReference>
<feature type="region of interest" description="Disordered" evidence="8">
    <location>
        <begin position="668"/>
        <end position="714"/>
    </location>
</feature>
<feature type="compositionally biased region" description="Basic residues" evidence="8">
    <location>
        <begin position="1134"/>
        <end position="1148"/>
    </location>
</feature>
<name>A0A3M7H8H9_HORWE</name>
<dbReference type="GO" id="GO:0003684">
    <property type="term" value="F:damaged DNA binding"/>
    <property type="evidence" value="ECO:0007669"/>
    <property type="project" value="TreeGrafter"/>
</dbReference>
<feature type="compositionally biased region" description="Polar residues" evidence="8">
    <location>
        <begin position="876"/>
        <end position="902"/>
    </location>
</feature>
<dbReference type="InterPro" id="IPR008984">
    <property type="entry name" value="SMAD_FHA_dom_sf"/>
</dbReference>
<dbReference type="PROSITE" id="PS00354">
    <property type="entry name" value="HMGI_Y"/>
    <property type="match status" value="1"/>
</dbReference>
<feature type="compositionally biased region" description="Polar residues" evidence="8">
    <location>
        <begin position="1264"/>
        <end position="1277"/>
    </location>
</feature>
<dbReference type="InterPro" id="IPR017956">
    <property type="entry name" value="AT_hook_DNA-bd_motif"/>
</dbReference>
<comment type="caution">
    <text evidence="10">The sequence shown here is derived from an EMBL/GenBank/DDBJ whole genome shotgun (WGS) entry which is preliminary data.</text>
</comment>
<feature type="region of interest" description="Disordered" evidence="8">
    <location>
        <begin position="1030"/>
        <end position="1079"/>
    </location>
</feature>
<evidence type="ECO:0000256" key="3">
    <source>
        <dbReference type="ARBA" id="ARBA00022454"/>
    </source>
</evidence>
<feature type="region of interest" description="Disordered" evidence="8">
    <location>
        <begin position="845"/>
        <end position="924"/>
    </location>
</feature>
<evidence type="ECO:0000256" key="5">
    <source>
        <dbReference type="ARBA" id="ARBA00023204"/>
    </source>
</evidence>
<feature type="compositionally biased region" description="Acidic residues" evidence="8">
    <location>
        <begin position="1208"/>
        <end position="1220"/>
    </location>
</feature>
<dbReference type="GO" id="GO:0005694">
    <property type="term" value="C:chromosome"/>
    <property type="evidence" value="ECO:0007669"/>
    <property type="project" value="UniProtKB-SubCell"/>
</dbReference>
<dbReference type="InterPro" id="IPR032429">
    <property type="entry name" value="Nibrin_BRCT2"/>
</dbReference>
<keyword evidence="5" id="KW-0234">DNA repair</keyword>
<dbReference type="Gene3D" id="3.40.50.10190">
    <property type="entry name" value="BRCT domain"/>
    <property type="match status" value="1"/>
</dbReference>
<dbReference type="InterPro" id="IPR036420">
    <property type="entry name" value="BRCT_dom_sf"/>
</dbReference>
<feature type="domain" description="FHA" evidence="9">
    <location>
        <begin position="496"/>
        <end position="562"/>
    </location>
</feature>
<dbReference type="Pfam" id="PF01878">
    <property type="entry name" value="EVE"/>
    <property type="match status" value="1"/>
</dbReference>
<feature type="compositionally biased region" description="Polar residues" evidence="8">
    <location>
        <begin position="856"/>
        <end position="865"/>
    </location>
</feature>
<dbReference type="PROSITE" id="PS50006">
    <property type="entry name" value="FHA_DOMAIN"/>
    <property type="match status" value="1"/>
</dbReference>
<dbReference type="GO" id="GO:0006355">
    <property type="term" value="P:regulation of DNA-templated transcription"/>
    <property type="evidence" value="ECO:0007669"/>
    <property type="project" value="InterPro"/>
</dbReference>
<dbReference type="InterPro" id="IPR000637">
    <property type="entry name" value="HMGI/Y_DNA-bd_CS"/>
</dbReference>
<dbReference type="PANTHER" id="PTHR12162">
    <property type="entry name" value="NIBRIN-RELATED"/>
    <property type="match status" value="1"/>
</dbReference>
<feature type="compositionally biased region" description="Basic and acidic residues" evidence="8">
    <location>
        <begin position="299"/>
        <end position="309"/>
    </location>
</feature>
<evidence type="ECO:0000256" key="7">
    <source>
        <dbReference type="ARBA" id="ARBA00044757"/>
    </source>
</evidence>
<dbReference type="CDD" id="cd21133">
    <property type="entry name" value="EVE"/>
    <property type="match status" value="1"/>
</dbReference>
<feature type="compositionally biased region" description="Basic and acidic residues" evidence="8">
    <location>
        <begin position="704"/>
        <end position="714"/>
    </location>
</feature>
<dbReference type="SMART" id="SM00384">
    <property type="entry name" value="AT_hook"/>
    <property type="match status" value="5"/>
</dbReference>
<feature type="region of interest" description="Disordered" evidence="8">
    <location>
        <begin position="1099"/>
        <end position="1332"/>
    </location>
</feature>
<feature type="compositionally biased region" description="Basic and acidic residues" evidence="8">
    <location>
        <begin position="1161"/>
        <end position="1170"/>
    </location>
</feature>
<dbReference type="GO" id="GO:0007095">
    <property type="term" value="P:mitotic G2 DNA damage checkpoint signaling"/>
    <property type="evidence" value="ECO:0007669"/>
    <property type="project" value="InterPro"/>
</dbReference>
<feature type="compositionally biased region" description="Basic and acidic residues" evidence="8">
    <location>
        <begin position="138"/>
        <end position="151"/>
    </location>
</feature>
<feature type="compositionally biased region" description="Low complexity" evidence="8">
    <location>
        <begin position="1178"/>
        <end position="1196"/>
    </location>
</feature>
<feature type="compositionally biased region" description="Acidic residues" evidence="8">
    <location>
        <begin position="993"/>
        <end position="1002"/>
    </location>
</feature>
<protein>
    <recommendedName>
        <fullName evidence="9">FHA domain-containing protein</fullName>
    </recommendedName>
</protein>
<gene>
    <name evidence="10" type="ORF">D0860_04186</name>
</gene>
<dbReference type="InterPro" id="IPR000253">
    <property type="entry name" value="FHA_dom"/>
</dbReference>
<organism evidence="10 11">
    <name type="scientific">Hortaea werneckii</name>
    <name type="common">Black yeast</name>
    <name type="synonym">Cladosporium werneckii</name>
    <dbReference type="NCBI Taxonomy" id="91943"/>
    <lineage>
        <taxon>Eukaryota</taxon>
        <taxon>Fungi</taxon>
        <taxon>Dikarya</taxon>
        <taxon>Ascomycota</taxon>
        <taxon>Pezizomycotina</taxon>
        <taxon>Dothideomycetes</taxon>
        <taxon>Dothideomycetidae</taxon>
        <taxon>Mycosphaerellales</taxon>
        <taxon>Teratosphaeriaceae</taxon>
        <taxon>Hortaea</taxon>
    </lineage>
</organism>
<keyword evidence="4" id="KW-0227">DNA damage</keyword>
<feature type="region of interest" description="Disordered" evidence="8">
    <location>
        <begin position="939"/>
        <end position="1004"/>
    </location>
</feature>
<accession>A0A3M7H8H9</accession>
<feature type="compositionally biased region" description="Basic and acidic residues" evidence="8">
    <location>
        <begin position="1033"/>
        <end position="1079"/>
    </location>
</feature>
<dbReference type="SUPFAM" id="SSF49879">
    <property type="entry name" value="SMAD/FHA domain"/>
    <property type="match status" value="1"/>
</dbReference>
<evidence type="ECO:0000256" key="6">
    <source>
        <dbReference type="ARBA" id="ARBA00023242"/>
    </source>
</evidence>
<dbReference type="Pfam" id="PF16508">
    <property type="entry name" value="NIBRIN_BRCT_II"/>
    <property type="match status" value="1"/>
</dbReference>
<dbReference type="Proteomes" id="UP000280598">
    <property type="component" value="Unassembled WGS sequence"/>
</dbReference>
<dbReference type="PANTHER" id="PTHR12162:SF0">
    <property type="entry name" value="NIBRIN"/>
    <property type="match status" value="1"/>
</dbReference>
<feature type="compositionally biased region" description="Polar residues" evidence="8">
    <location>
        <begin position="959"/>
        <end position="975"/>
    </location>
</feature>
<evidence type="ECO:0000256" key="2">
    <source>
        <dbReference type="ARBA" id="ARBA00004286"/>
    </source>
</evidence>
<evidence type="ECO:0000313" key="11">
    <source>
        <dbReference type="Proteomes" id="UP000280598"/>
    </source>
</evidence>
<feature type="compositionally biased region" description="Basic and acidic residues" evidence="8">
    <location>
        <begin position="73"/>
        <end position="92"/>
    </location>
</feature>
<sequence>MPPKNSKAAATPAGKESSAAREEVPASVASDRKQDATTAAATQTAAAPTKKRGRPAKAAEQETQAEDGNEAAEPPKKRGRPPKEKKTEKPGEDTEPLTKPGRASDQASSRKPEQPAEATEKEQAETKPKRGRGRPRKILTEKEIKEKEAKKSRGRGRPRKILTEKEQREKEALQKAKEERAKARERAGQTYKGRGRPKKIDTAKEKPATKEEAAPPHKRGEPPHGGESNYPEADQDQAEEQLEDELLDEVERSDKKTSGTRKSTNQGLDEAPADRNKPPRAPGAQSREGSAKMYWLMKAEQEDREEKAPDGSSVNVKFTIDDLREKGGTELWDGVRNYAAANNMREMKKGDLGFFYASGGKKGRTPGIVGIMEVVQEARPDPSAGQKSSPYFEEDEKKREKWICVGVEYRKKLTKPVSLAELKKYSTNGDGALSDMDLFTKARQKPAEAATTDTKDREMSDADEEIRSDVRESSQSGGEDDLFGGKRRWLRPGSVHLLGRTSGKPQNGERIAFIEDRSVSRKHLVIHVGNVDPADSGRIHKKTEIRLEDSSKTGTQIDDDRISKSSKTLDESRSQYILKLGNYEHLFKLRWEPVVITFTSVGKKAGLDQQKEKLEGTDVKLSTEYITNETTHSVNKKRNQPQVLQALVQGRWVVSYDWVDALAERTKRNGDDANGEPLNAPLEDDFDGNWPREDDYPVPVSQEPRPRPDDYLKPRPERMEVFQDYIFVFLSASQYESLMPVITSGGGKALLWEVQIGASKVEDVVDYVRQVAGGKNADRNFRLSQHEGRGGVVLVRINERDENWHHWTAPFMQELEQTLDQRAILQGELLDPILTLDTSELRRQLPESQDEDGVSGNAQPSTSKGRGSVQEDHSQPDSMQQGSSAQQDPPSTQPQAEEQQADVQPEPEAPSATATRRRNRRPLGQSRFKAFDDFEMSQFAQAASRSPEPVDVNMGELSQAPNMQSMDVDQHSQTSHAEKSQPGARKRPAPIQEESEPEEDVYADMFPGQAALKRRKTEAARIGESSTFSKATLEAEKEFNEKKAKAKKKRDEKPIDVQAELKARREHEEELRRKDEESLREMMEGVDIAALQNLAKIEEFELPDRQRPRPARGTASDAQDLANDRWDPAWNGRKNFKKFRPQGHRRNTAPRLQRVIVALEEAPKDGHDAGLMDFWPVSSNKASKSKSKSQQSQSQSLRPGRRSQTTVNDDDDDDDDEETGDAARFRRRIQRSYEEDAQQGVNDDDMDLLDVGGYSRNSRADAMTNVSSTMSQTLGTESQRRAAGKRPAVAQGGGPAKKSKQTSLAPSSRSIPVNVDDDDDEDDGLKFRRRRR</sequence>
<dbReference type="Gene3D" id="3.10.590.10">
    <property type="entry name" value="ph1033 like domains"/>
    <property type="match status" value="1"/>
</dbReference>
<dbReference type="InterPro" id="IPR043014">
    <property type="entry name" value="Nibrin_BRCT2_sf"/>
</dbReference>
<comment type="similarity">
    <text evidence="7">Belongs to the Nibrin family.</text>
</comment>
<evidence type="ECO:0000256" key="8">
    <source>
        <dbReference type="SAM" id="MobiDB-lite"/>
    </source>
</evidence>
<feature type="compositionally biased region" description="Basic and acidic residues" evidence="8">
    <location>
        <begin position="18"/>
        <end position="35"/>
    </location>
</feature>
<feature type="compositionally biased region" description="Basic and acidic residues" evidence="8">
    <location>
        <begin position="161"/>
        <end position="187"/>
    </location>
</feature>
<feature type="compositionally biased region" description="Acidic residues" evidence="8">
    <location>
        <begin position="233"/>
        <end position="248"/>
    </location>
</feature>
<keyword evidence="3" id="KW-0158">Chromosome</keyword>
<dbReference type="InterPro" id="IPR047197">
    <property type="entry name" value="THYN1-like_EVE"/>
</dbReference>
<feature type="compositionally biased region" description="Basic and acidic residues" evidence="8">
    <location>
        <begin position="453"/>
        <end position="472"/>
    </location>
</feature>
<evidence type="ECO:0000259" key="9">
    <source>
        <dbReference type="PROSITE" id="PS50006"/>
    </source>
</evidence>
<evidence type="ECO:0000313" key="10">
    <source>
        <dbReference type="EMBL" id="RMZ09593.1"/>
    </source>
</evidence>
<feature type="region of interest" description="Disordered" evidence="8">
    <location>
        <begin position="443"/>
        <end position="485"/>
    </location>
</feature>